<name>A0A0F9HDE0_9ZZZZ</name>
<proteinExistence type="predicted"/>
<accession>A0A0F9HDE0</accession>
<reference evidence="1" key="1">
    <citation type="journal article" date="2015" name="Nature">
        <title>Complex archaea that bridge the gap between prokaryotes and eukaryotes.</title>
        <authorList>
            <person name="Spang A."/>
            <person name="Saw J.H."/>
            <person name="Jorgensen S.L."/>
            <person name="Zaremba-Niedzwiedzka K."/>
            <person name="Martijn J."/>
            <person name="Lind A.E."/>
            <person name="van Eijk R."/>
            <person name="Schleper C."/>
            <person name="Guy L."/>
            <person name="Ettema T.J."/>
        </authorList>
    </citation>
    <scope>NUCLEOTIDE SEQUENCE</scope>
</reference>
<gene>
    <name evidence="1" type="ORF">LCGC14_1716640</name>
</gene>
<evidence type="ECO:0000313" key="1">
    <source>
        <dbReference type="EMBL" id="KKM13396.1"/>
    </source>
</evidence>
<dbReference type="AlphaFoldDB" id="A0A0F9HDE0"/>
<sequence length="223" mass="25288">MSKFRFNKILLSISLCLAIFIGTKNTFADSIRVDVSPTHVPGFIRYCFQVINDDQNEPDPKYHVKHIASLTLKYISKDATPADHQFRDNVTGPNLWDSKVTIRGKNQKITWSFDGYFGSNTTKYTVEKPDETIKPGNLSSIFSFVVNGEISVTEFETGFQESPGSYRSHCKNPNPFGEVFLTDENDTDFLKDKDSDSVPDIFDDDPNNPDYGVVLYKDKVSDR</sequence>
<comment type="caution">
    <text evidence="1">The sequence shown here is derived from an EMBL/GenBank/DDBJ whole genome shotgun (WGS) entry which is preliminary data.</text>
</comment>
<protein>
    <submittedName>
        <fullName evidence="1">Uncharacterized protein</fullName>
    </submittedName>
</protein>
<organism evidence="1">
    <name type="scientific">marine sediment metagenome</name>
    <dbReference type="NCBI Taxonomy" id="412755"/>
    <lineage>
        <taxon>unclassified sequences</taxon>
        <taxon>metagenomes</taxon>
        <taxon>ecological metagenomes</taxon>
    </lineage>
</organism>
<dbReference type="EMBL" id="LAZR01015388">
    <property type="protein sequence ID" value="KKM13396.1"/>
    <property type="molecule type" value="Genomic_DNA"/>
</dbReference>